<comment type="caution">
    <text evidence="10">The sequence shown here is derived from an EMBL/GenBank/DDBJ whole genome shotgun (WGS) entry which is preliminary data.</text>
</comment>
<evidence type="ECO:0000259" key="9">
    <source>
        <dbReference type="PROSITE" id="PS51212"/>
    </source>
</evidence>
<feature type="chain" id="PRO_5042249268" description="WSC domain-containing protein" evidence="8">
    <location>
        <begin position="25"/>
        <end position="1335"/>
    </location>
</feature>
<feature type="compositionally biased region" description="Low complexity" evidence="7">
    <location>
        <begin position="1256"/>
        <end position="1275"/>
    </location>
</feature>
<dbReference type="SMART" id="SM00321">
    <property type="entry name" value="WSC"/>
    <property type="match status" value="1"/>
</dbReference>
<dbReference type="Proteomes" id="UP001270362">
    <property type="component" value="Unassembled WGS sequence"/>
</dbReference>
<evidence type="ECO:0000256" key="8">
    <source>
        <dbReference type="SAM" id="SignalP"/>
    </source>
</evidence>
<evidence type="ECO:0000313" key="10">
    <source>
        <dbReference type="EMBL" id="KAK3690138.1"/>
    </source>
</evidence>
<feature type="region of interest" description="Disordered" evidence="7">
    <location>
        <begin position="490"/>
        <end position="511"/>
    </location>
</feature>
<dbReference type="EMBL" id="JAULSO010000002">
    <property type="protein sequence ID" value="KAK3690138.1"/>
    <property type="molecule type" value="Genomic_DNA"/>
</dbReference>
<protein>
    <recommendedName>
        <fullName evidence="9">WSC domain-containing protein</fullName>
    </recommendedName>
</protein>
<feature type="compositionally biased region" description="Low complexity" evidence="7">
    <location>
        <begin position="1195"/>
        <end position="1209"/>
    </location>
</feature>
<feature type="domain" description="WSC" evidence="9">
    <location>
        <begin position="738"/>
        <end position="832"/>
    </location>
</feature>
<feature type="compositionally biased region" description="Pro residues" evidence="7">
    <location>
        <begin position="1048"/>
        <end position="1064"/>
    </location>
</feature>
<feature type="signal peptide" evidence="8">
    <location>
        <begin position="1"/>
        <end position="24"/>
    </location>
</feature>
<name>A0AAE1CDV8_9PEZI</name>
<dbReference type="GO" id="GO:0005886">
    <property type="term" value="C:plasma membrane"/>
    <property type="evidence" value="ECO:0007669"/>
    <property type="project" value="TreeGrafter"/>
</dbReference>
<evidence type="ECO:0000256" key="4">
    <source>
        <dbReference type="ARBA" id="ARBA00022989"/>
    </source>
</evidence>
<feature type="region of interest" description="Disordered" evidence="7">
    <location>
        <begin position="218"/>
        <end position="262"/>
    </location>
</feature>
<evidence type="ECO:0000256" key="5">
    <source>
        <dbReference type="ARBA" id="ARBA00023136"/>
    </source>
</evidence>
<dbReference type="PANTHER" id="PTHR24269">
    <property type="entry name" value="KREMEN PROTEIN"/>
    <property type="match status" value="1"/>
</dbReference>
<dbReference type="PROSITE" id="PS51212">
    <property type="entry name" value="WSC"/>
    <property type="match status" value="1"/>
</dbReference>
<evidence type="ECO:0000256" key="2">
    <source>
        <dbReference type="ARBA" id="ARBA00022692"/>
    </source>
</evidence>
<feature type="compositionally biased region" description="Low complexity" evidence="7">
    <location>
        <begin position="1137"/>
        <end position="1154"/>
    </location>
</feature>
<feature type="compositionally biased region" description="Low complexity" evidence="7">
    <location>
        <begin position="246"/>
        <end position="261"/>
    </location>
</feature>
<feature type="compositionally biased region" description="Polar residues" evidence="7">
    <location>
        <begin position="1276"/>
        <end position="1287"/>
    </location>
</feature>
<feature type="compositionally biased region" description="Polar residues" evidence="7">
    <location>
        <begin position="1077"/>
        <end position="1125"/>
    </location>
</feature>
<gene>
    <name evidence="10" type="ORF">B0T22DRAFT_188468</name>
</gene>
<evidence type="ECO:0000256" key="1">
    <source>
        <dbReference type="ARBA" id="ARBA00004167"/>
    </source>
</evidence>
<reference evidence="10" key="2">
    <citation type="submission" date="2023-06" db="EMBL/GenBank/DDBJ databases">
        <authorList>
            <consortium name="Lawrence Berkeley National Laboratory"/>
            <person name="Haridas S."/>
            <person name="Hensen N."/>
            <person name="Bonometti L."/>
            <person name="Westerberg I."/>
            <person name="Brannstrom I.O."/>
            <person name="Guillou S."/>
            <person name="Cros-Aarteil S."/>
            <person name="Calhoun S."/>
            <person name="Kuo A."/>
            <person name="Mondo S."/>
            <person name="Pangilinan J."/>
            <person name="Riley R."/>
            <person name="Labutti K."/>
            <person name="Andreopoulos B."/>
            <person name="Lipzen A."/>
            <person name="Chen C."/>
            <person name="Yanf M."/>
            <person name="Daum C."/>
            <person name="Ng V."/>
            <person name="Clum A."/>
            <person name="Steindorff A."/>
            <person name="Ohm R."/>
            <person name="Martin F."/>
            <person name="Silar P."/>
            <person name="Natvig D."/>
            <person name="Lalanne C."/>
            <person name="Gautier V."/>
            <person name="Ament-Velasquez S.L."/>
            <person name="Kruys A."/>
            <person name="Hutchinson M.I."/>
            <person name="Powell A.J."/>
            <person name="Barry K."/>
            <person name="Miller A.N."/>
            <person name="Grigoriev I.V."/>
            <person name="Debuchy R."/>
            <person name="Gladieux P."/>
            <person name="Thoren M.H."/>
            <person name="Johannesson H."/>
        </authorList>
    </citation>
    <scope>NUCLEOTIDE SEQUENCE</scope>
    <source>
        <strain evidence="10">CBS 314.62</strain>
    </source>
</reference>
<accession>A0AAE1CDV8</accession>
<sequence>MVLATMPAAARLVTLLFLFSTSSALSISTAAPRTTNNEPLGARQDALPPTYGAVVLETDQGASNEFSMPNLVSIISCIFHHSATPTTTLTLLPGQISSAAVTSTTDTAGVLSSVESSAIGGLFSVLNTILNPLTGTTVASSASSPVPTADTATELPAGETSAIGGLLSILNTILNPLTGNGAAASGVASTAASPTGPIPVSPLVSILSSLLSGTSVITPSTTTSPGNAPTPNVPIPVPTSLAGLTSSPSPSPAMSPSSPLPDLTSASTIRLADPSAIVASLTALLPTAPLPTALIPVLVSEIMPLISSLGTDLPVVEPLLTSLESMLVSEVTAGDPGVGSLTALIASEVASLTQETFSGSSTVTTGVPVMSLELPCQTISVPIPMSLLSQLSGLSLPTGAPLSQLAATLSAVVGPANSGLVGSIVGAIASTLDSMVLNSEVSNLVSEATVAAGSVASTVTQEWCSMLSMVGGTMVTVSVSCGSSSANTLLSEGPNSVTSPPSPATVSATTTGTAPPVTVTVFVLPSSASCSITGPSAGTASGQTGVSAPSAANASGSSTVYVAAISTQVVTVTAVEISVLTTCTSTPLTSSLLCPSLPPCPECPTAVPCTSGSGPSGSSAASPVGGKPNPCPGQGYTCDDCIDHWFCPPPQTPALPAPCGYGWPCYHCEGGWFCVPSPLTLAPTTVSGCPESVPGNPTIMETSPLEDTTPRTTITSTAAVTVSTDTAPAETLHPGVAGWQYGGCYKDDAARALKNDSITVAIVGGMTTEMCIVFCRDRGFGLAGLEDGYECFCGDVLIDSWLLGDSDCNIPCAGDAGCSCGGSWALSIWSPDRKVPMAAGPEEVFVMPTAAPGQSTLSLEIGGMRQMVVMATTPVFAWPPLDTATTTETLVPAAAMPYAAYSSIATAFSEDGDPMSIPATPTAIDVEGIASTVHAIVSAAMEEAQRLASSEVARASSMIADAKAVVGNGFKNMAGELNAVVAGAFPERVAWKTCSTTVTSCSTTTTFSVTSTCTSGFLPGTPTTPSANPTGVASAAPIQQSPMVPTTISPPSPSCPSVLLPPPGVGSVSPTRHSVGPFSTLSLPGSSSETTVAIPSPSTAGQTPTTIGLSTVTVSSLPRSDSTGPSGTGGVAPIPNSPSTTATGSSPSQTTSPSGTGGVAPIPDGPSTTITGTPPGQPTTPSGTGGVAPNSNGLSTTITGSTPGQTTGPSGTGGAAPVPNGPSTTTTPGQPPTLSSSGPASTVPSGTGGVAPVPNGPSTTITGPQPGQTTIPSTGASPQFPSSNPTAASGVMPSTPPTPGPTESLPPMQTYVQSITTVVAPATGPAVREARSFVA</sequence>
<feature type="compositionally biased region" description="Low complexity" evidence="7">
    <location>
        <begin position="496"/>
        <end position="511"/>
    </location>
</feature>
<evidence type="ECO:0000256" key="7">
    <source>
        <dbReference type="SAM" id="MobiDB-lite"/>
    </source>
</evidence>
<keyword evidence="3 8" id="KW-0732">Signal</keyword>
<dbReference type="InterPro" id="IPR002889">
    <property type="entry name" value="WSC_carb-bd"/>
</dbReference>
<feature type="region of interest" description="Disordered" evidence="7">
    <location>
        <begin position="1046"/>
        <end position="1308"/>
    </location>
</feature>
<dbReference type="Pfam" id="PF01822">
    <property type="entry name" value="WSC"/>
    <property type="match status" value="1"/>
</dbReference>
<keyword evidence="6" id="KW-0325">Glycoprotein</keyword>
<evidence type="ECO:0000256" key="6">
    <source>
        <dbReference type="ARBA" id="ARBA00023180"/>
    </source>
</evidence>
<evidence type="ECO:0000256" key="3">
    <source>
        <dbReference type="ARBA" id="ARBA00022729"/>
    </source>
</evidence>
<comment type="subcellular location">
    <subcellularLocation>
        <location evidence="1">Membrane</location>
        <topology evidence="1">Single-pass membrane protein</topology>
    </subcellularLocation>
</comment>
<dbReference type="PANTHER" id="PTHR24269:SF16">
    <property type="entry name" value="PROTEIN SLG1"/>
    <property type="match status" value="1"/>
</dbReference>
<reference evidence="10" key="1">
    <citation type="journal article" date="2023" name="Mol. Phylogenet. Evol.">
        <title>Genome-scale phylogeny and comparative genomics of the fungal order Sordariales.</title>
        <authorList>
            <person name="Hensen N."/>
            <person name="Bonometti L."/>
            <person name="Westerberg I."/>
            <person name="Brannstrom I.O."/>
            <person name="Guillou S."/>
            <person name="Cros-Aarteil S."/>
            <person name="Calhoun S."/>
            <person name="Haridas S."/>
            <person name="Kuo A."/>
            <person name="Mondo S."/>
            <person name="Pangilinan J."/>
            <person name="Riley R."/>
            <person name="LaButti K."/>
            <person name="Andreopoulos B."/>
            <person name="Lipzen A."/>
            <person name="Chen C."/>
            <person name="Yan M."/>
            <person name="Daum C."/>
            <person name="Ng V."/>
            <person name="Clum A."/>
            <person name="Steindorff A."/>
            <person name="Ohm R.A."/>
            <person name="Martin F."/>
            <person name="Silar P."/>
            <person name="Natvig D.O."/>
            <person name="Lalanne C."/>
            <person name="Gautier V."/>
            <person name="Ament-Velasquez S.L."/>
            <person name="Kruys A."/>
            <person name="Hutchinson M.I."/>
            <person name="Powell A.J."/>
            <person name="Barry K."/>
            <person name="Miller A.N."/>
            <person name="Grigoriev I.V."/>
            <person name="Debuchy R."/>
            <person name="Gladieux P."/>
            <person name="Hiltunen Thoren M."/>
            <person name="Johannesson H."/>
        </authorList>
    </citation>
    <scope>NUCLEOTIDE SEQUENCE</scope>
    <source>
        <strain evidence="10">CBS 314.62</strain>
    </source>
</reference>
<keyword evidence="11" id="KW-1185">Reference proteome</keyword>
<feature type="compositionally biased region" description="Low complexity" evidence="7">
    <location>
        <begin position="1161"/>
        <end position="1182"/>
    </location>
</feature>
<dbReference type="InterPro" id="IPR051836">
    <property type="entry name" value="Kremen_rcpt"/>
</dbReference>
<proteinExistence type="predicted"/>
<feature type="compositionally biased region" description="Low complexity" evidence="7">
    <location>
        <begin position="1217"/>
        <end position="1239"/>
    </location>
</feature>
<organism evidence="10 11">
    <name type="scientific">Podospora appendiculata</name>
    <dbReference type="NCBI Taxonomy" id="314037"/>
    <lineage>
        <taxon>Eukaryota</taxon>
        <taxon>Fungi</taxon>
        <taxon>Dikarya</taxon>
        <taxon>Ascomycota</taxon>
        <taxon>Pezizomycotina</taxon>
        <taxon>Sordariomycetes</taxon>
        <taxon>Sordariomycetidae</taxon>
        <taxon>Sordariales</taxon>
        <taxon>Podosporaceae</taxon>
        <taxon>Podospora</taxon>
    </lineage>
</organism>
<keyword evidence="4" id="KW-1133">Transmembrane helix</keyword>
<evidence type="ECO:0000313" key="11">
    <source>
        <dbReference type="Proteomes" id="UP001270362"/>
    </source>
</evidence>
<keyword evidence="2" id="KW-0812">Transmembrane</keyword>
<keyword evidence="5" id="KW-0472">Membrane</keyword>